<dbReference type="SUPFAM" id="SSF47226">
    <property type="entry name" value="Histidine-containing phosphotransfer domain, HPT domain"/>
    <property type="match status" value="1"/>
</dbReference>
<dbReference type="Proteomes" id="UP000177583">
    <property type="component" value="Unassembled WGS sequence"/>
</dbReference>
<dbReference type="EMBL" id="MFNF01000022">
    <property type="protein sequence ID" value="OGH02370.1"/>
    <property type="molecule type" value="Genomic_DNA"/>
</dbReference>
<dbReference type="PANTHER" id="PTHR43395:SF10">
    <property type="entry name" value="CHEMOTAXIS PROTEIN CHEA"/>
    <property type="match status" value="1"/>
</dbReference>
<evidence type="ECO:0000256" key="4">
    <source>
        <dbReference type="ARBA" id="ARBA00022553"/>
    </source>
</evidence>
<dbReference type="PROSITE" id="PS50894">
    <property type="entry name" value="HPT"/>
    <property type="match status" value="1"/>
</dbReference>
<feature type="domain" description="Cyclic nucleotide-binding" evidence="10">
    <location>
        <begin position="22"/>
        <end position="120"/>
    </location>
</feature>
<accession>A0A1F6GWG8</accession>
<proteinExistence type="predicted"/>
<evidence type="ECO:0000256" key="5">
    <source>
        <dbReference type="ARBA" id="ARBA00022679"/>
    </source>
</evidence>
<keyword evidence="7" id="KW-0902">Two-component regulatory system</keyword>
<evidence type="ECO:0000256" key="8">
    <source>
        <dbReference type="ARBA" id="ARBA00035100"/>
    </source>
</evidence>
<keyword evidence="5" id="KW-0808">Transferase</keyword>
<sequence>MNQSRPHLDLTQKIELLQTVNLFAGLKEAGYQILAQEFEPVRYSPGELILEIDQPVTEFLVILSGVAGILVRGEVVAERHKGDYLGEMGALLGELASATVRAQSEVTLLKMPADRFQVLVPKSTLLGLLQSTGERRKSLGLRLSEALQHTPQGLFKLDSKGRFTLDISGKCLEYFGVKDVYDLRFKEFAALMETRSPGFTALWGTYPTLFDPKYDSKAVQMLLTLLPGEVNLPSPQGKPRTFALTYYPCLDGDKRLSALDVGMVDITSQKDLDALQMRQRRLLYLYEDPESYYSLMNLVAQVQAGLLETQSNPQLLRDLHTLKGVAGLFGFEPIMSLCHELEEQIGLAGLEGVEKELLAQFSVESQAPVELLEYVTPELRRRLEGVVLSTNDFNKLKAAFLEKADRAGLGILERAASKRLSVLFNQFESLSIRLANQLGKEVEFEALGGEVLVPPKLFEELKVLVHLFRNSLDHGIESPEVRRAHQKPEKGLLRIQAARDNQGLHLEVCDDGQGINREKLLSKAIQKGLVPLDAKPSPQEIDHLIFHPGLSTQEGVNEISGRGIGAEAVEQTVSCRLGGSLALDNRPGQGLSCRIFIPIALPLSKNL</sequence>
<dbReference type="CDD" id="cd00038">
    <property type="entry name" value="CAP_ED"/>
    <property type="match status" value="1"/>
</dbReference>
<dbReference type="Pfam" id="PF00027">
    <property type="entry name" value="cNMP_binding"/>
    <property type="match status" value="1"/>
</dbReference>
<evidence type="ECO:0000313" key="12">
    <source>
        <dbReference type="EMBL" id="OGH02370.1"/>
    </source>
</evidence>
<evidence type="ECO:0000256" key="7">
    <source>
        <dbReference type="ARBA" id="ARBA00023012"/>
    </source>
</evidence>
<comment type="function">
    <text evidence="8">Involved in the transmission of sensory signals from the chemoreceptors to the flagellar motors. CheA is autophosphorylated; it can transfer its phosphate group to either CheB or CheY.</text>
</comment>
<dbReference type="CDD" id="cd00088">
    <property type="entry name" value="HPT"/>
    <property type="match status" value="1"/>
</dbReference>
<dbReference type="Gene3D" id="2.60.120.10">
    <property type="entry name" value="Jelly Rolls"/>
    <property type="match status" value="1"/>
</dbReference>
<evidence type="ECO:0000256" key="1">
    <source>
        <dbReference type="ARBA" id="ARBA00000085"/>
    </source>
</evidence>
<evidence type="ECO:0000313" key="13">
    <source>
        <dbReference type="Proteomes" id="UP000177583"/>
    </source>
</evidence>
<gene>
    <name evidence="12" type="ORF">A2557_05465</name>
</gene>
<dbReference type="Pfam" id="PF02518">
    <property type="entry name" value="HATPase_c"/>
    <property type="match status" value="1"/>
</dbReference>
<feature type="modified residue" description="Phosphohistidine" evidence="9">
    <location>
        <position position="320"/>
    </location>
</feature>
<evidence type="ECO:0000256" key="9">
    <source>
        <dbReference type="PROSITE-ProRule" id="PRU00110"/>
    </source>
</evidence>
<dbReference type="FunFam" id="3.30.565.10:FF:000016">
    <property type="entry name" value="Chemotaxis protein CheA, putative"/>
    <property type="match status" value="1"/>
</dbReference>
<dbReference type="SMART" id="SM00387">
    <property type="entry name" value="HATPase_c"/>
    <property type="match status" value="1"/>
</dbReference>
<dbReference type="PRINTS" id="PR00344">
    <property type="entry name" value="BCTRLSENSOR"/>
</dbReference>
<keyword evidence="6" id="KW-0418">Kinase</keyword>
<comment type="caution">
    <text evidence="12">The sequence shown here is derived from an EMBL/GenBank/DDBJ whole genome shotgun (WGS) entry which is preliminary data.</text>
</comment>
<name>A0A1F6GWG8_9PROT</name>
<dbReference type="InterPro" id="IPR003594">
    <property type="entry name" value="HATPase_dom"/>
</dbReference>
<dbReference type="Gene3D" id="3.30.565.10">
    <property type="entry name" value="Histidine kinase-like ATPase, C-terminal domain"/>
    <property type="match status" value="1"/>
</dbReference>
<evidence type="ECO:0000259" key="11">
    <source>
        <dbReference type="PROSITE" id="PS50894"/>
    </source>
</evidence>
<dbReference type="InterPro" id="IPR008207">
    <property type="entry name" value="Sig_transdc_His_kin_Hpt_dom"/>
</dbReference>
<dbReference type="InterPro" id="IPR004358">
    <property type="entry name" value="Sig_transdc_His_kin-like_C"/>
</dbReference>
<dbReference type="InterPro" id="IPR018490">
    <property type="entry name" value="cNMP-bd_dom_sf"/>
</dbReference>
<reference evidence="12 13" key="1">
    <citation type="journal article" date="2016" name="Nat. Commun.">
        <title>Thousands of microbial genomes shed light on interconnected biogeochemical processes in an aquifer system.</title>
        <authorList>
            <person name="Anantharaman K."/>
            <person name="Brown C.T."/>
            <person name="Hug L.A."/>
            <person name="Sharon I."/>
            <person name="Castelle C.J."/>
            <person name="Probst A.J."/>
            <person name="Thomas B.C."/>
            <person name="Singh A."/>
            <person name="Wilkins M.J."/>
            <person name="Karaoz U."/>
            <person name="Brodie E.L."/>
            <person name="Williams K.H."/>
            <person name="Hubbard S.S."/>
            <person name="Banfield J.F."/>
        </authorList>
    </citation>
    <scope>NUCLEOTIDE SEQUENCE [LARGE SCALE GENOMIC DNA]</scope>
</reference>
<keyword evidence="4 9" id="KW-0597">Phosphoprotein</keyword>
<dbReference type="PROSITE" id="PS50042">
    <property type="entry name" value="CNMP_BINDING_3"/>
    <property type="match status" value="1"/>
</dbReference>
<feature type="domain" description="HPt" evidence="11">
    <location>
        <begin position="273"/>
        <end position="386"/>
    </location>
</feature>
<dbReference type="Gene3D" id="1.20.120.160">
    <property type="entry name" value="HPT domain"/>
    <property type="match status" value="1"/>
</dbReference>
<dbReference type="InterPro" id="IPR014710">
    <property type="entry name" value="RmlC-like_jellyroll"/>
</dbReference>
<dbReference type="SMART" id="SM00100">
    <property type="entry name" value="cNMP"/>
    <property type="match status" value="1"/>
</dbReference>
<evidence type="ECO:0000256" key="3">
    <source>
        <dbReference type="ARBA" id="ARBA00021495"/>
    </source>
</evidence>
<organism evidence="12 13">
    <name type="scientific">Candidatus Lambdaproteobacteria bacterium RIFOXYD2_FULL_56_26</name>
    <dbReference type="NCBI Taxonomy" id="1817773"/>
    <lineage>
        <taxon>Bacteria</taxon>
        <taxon>Pseudomonadati</taxon>
        <taxon>Pseudomonadota</taxon>
        <taxon>Candidatus Lambdaproteobacteria</taxon>
    </lineage>
</organism>
<dbReference type="SUPFAM" id="SSF55874">
    <property type="entry name" value="ATPase domain of HSP90 chaperone/DNA topoisomerase II/histidine kinase"/>
    <property type="match status" value="1"/>
</dbReference>
<dbReference type="Pfam" id="PF01627">
    <property type="entry name" value="Hpt"/>
    <property type="match status" value="1"/>
</dbReference>
<dbReference type="PANTHER" id="PTHR43395">
    <property type="entry name" value="SENSOR HISTIDINE KINASE CHEA"/>
    <property type="match status" value="1"/>
</dbReference>
<dbReference type="SUPFAM" id="SSF51206">
    <property type="entry name" value="cAMP-binding domain-like"/>
    <property type="match status" value="1"/>
</dbReference>
<dbReference type="InterPro" id="IPR000595">
    <property type="entry name" value="cNMP-bd_dom"/>
</dbReference>
<evidence type="ECO:0000256" key="6">
    <source>
        <dbReference type="ARBA" id="ARBA00022777"/>
    </source>
</evidence>
<dbReference type="InterPro" id="IPR036641">
    <property type="entry name" value="HPT_dom_sf"/>
</dbReference>
<evidence type="ECO:0000256" key="2">
    <source>
        <dbReference type="ARBA" id="ARBA00012438"/>
    </source>
</evidence>
<dbReference type="InterPro" id="IPR051315">
    <property type="entry name" value="Bact_Chemotaxis_CheA"/>
</dbReference>
<dbReference type="EC" id="2.7.13.3" evidence="2"/>
<dbReference type="GO" id="GO:0000155">
    <property type="term" value="F:phosphorelay sensor kinase activity"/>
    <property type="evidence" value="ECO:0007669"/>
    <property type="project" value="UniProtKB-ARBA"/>
</dbReference>
<protein>
    <recommendedName>
        <fullName evidence="3">Chemotaxis protein CheA</fullName>
        <ecNumber evidence="2">2.7.13.3</ecNumber>
    </recommendedName>
</protein>
<comment type="catalytic activity">
    <reaction evidence="1">
        <text>ATP + protein L-histidine = ADP + protein N-phospho-L-histidine.</text>
        <dbReference type="EC" id="2.7.13.3"/>
    </reaction>
</comment>
<evidence type="ECO:0000259" key="10">
    <source>
        <dbReference type="PROSITE" id="PS50042"/>
    </source>
</evidence>
<dbReference type="InterPro" id="IPR036890">
    <property type="entry name" value="HATPase_C_sf"/>
</dbReference>
<dbReference type="AlphaFoldDB" id="A0A1F6GWG8"/>